<protein>
    <recommendedName>
        <fullName evidence="3">Ricin B lectin domain-containing protein</fullName>
    </recommendedName>
</protein>
<sequence>MSYEGEKQLLVNRLNGSRLTVQGGRCFDGALICSVRYATYDNYPQRWTTRKIGEEDYWTVCHIEISQDGKTFRLDAGSDEPKISLASQPLLKEPDDSDRQKWCFRPDWSGGGAHLMNIAPYLNPSAGLGLKDDFGAEWTEAALVRNFSTVEQLWYFNAGDYKDSIPN</sequence>
<dbReference type="Proteomes" id="UP000275401">
    <property type="component" value="Unassembled WGS sequence"/>
</dbReference>
<evidence type="ECO:0000313" key="2">
    <source>
        <dbReference type="Proteomes" id="UP000275401"/>
    </source>
</evidence>
<evidence type="ECO:0008006" key="3">
    <source>
        <dbReference type="Google" id="ProtNLM"/>
    </source>
</evidence>
<dbReference type="EMBL" id="RIBZ01000314">
    <property type="protein sequence ID" value="RNG18323.1"/>
    <property type="molecule type" value="Genomic_DNA"/>
</dbReference>
<evidence type="ECO:0000313" key="1">
    <source>
        <dbReference type="EMBL" id="RNG18323.1"/>
    </source>
</evidence>
<name>A0A3M8VRF1_9ACTN</name>
<dbReference type="RefSeq" id="WP_123103848.1">
    <property type="nucleotide sequence ID" value="NZ_RIBZ01000314.1"/>
</dbReference>
<organism evidence="1 2">
    <name type="scientific">Streptomyces botrytidirepellens</name>
    <dbReference type="NCBI Taxonomy" id="2486417"/>
    <lineage>
        <taxon>Bacteria</taxon>
        <taxon>Bacillati</taxon>
        <taxon>Actinomycetota</taxon>
        <taxon>Actinomycetes</taxon>
        <taxon>Kitasatosporales</taxon>
        <taxon>Streptomycetaceae</taxon>
        <taxon>Streptomyces</taxon>
    </lineage>
</organism>
<dbReference type="InterPro" id="IPR035992">
    <property type="entry name" value="Ricin_B-like_lectins"/>
</dbReference>
<accession>A0A3M8VRF1</accession>
<comment type="caution">
    <text evidence="1">The sequence shown here is derived from an EMBL/GenBank/DDBJ whole genome shotgun (WGS) entry which is preliminary data.</text>
</comment>
<gene>
    <name evidence="1" type="ORF">EEJ42_27100</name>
</gene>
<dbReference type="AlphaFoldDB" id="A0A3M8VRF1"/>
<reference evidence="1 2" key="1">
    <citation type="submission" date="2018-11" db="EMBL/GenBank/DDBJ databases">
        <title>The Potential of Streptomyces as Biocontrol Agents against the Tomato grey mould, Botrytis cinerea (Gray mold) Frontiers in Microbiology.</title>
        <authorList>
            <person name="Li D."/>
        </authorList>
    </citation>
    <scope>NUCLEOTIDE SEQUENCE [LARGE SCALE GENOMIC DNA]</scope>
    <source>
        <strain evidence="1 2">NEAU-LD23</strain>
    </source>
</reference>
<dbReference type="SUPFAM" id="SSF50370">
    <property type="entry name" value="Ricin B-like lectins"/>
    <property type="match status" value="1"/>
</dbReference>
<keyword evidence="2" id="KW-1185">Reference proteome</keyword>
<dbReference type="Gene3D" id="2.80.10.50">
    <property type="match status" value="1"/>
</dbReference>
<proteinExistence type="predicted"/>